<dbReference type="EMBL" id="FOBS01000065">
    <property type="protein sequence ID" value="SEM84325.1"/>
    <property type="molecule type" value="Genomic_DNA"/>
</dbReference>
<feature type="coiled-coil region" evidence="1">
    <location>
        <begin position="23"/>
        <end position="97"/>
    </location>
</feature>
<name>A0A1H8BN93_9BACT</name>
<sequence>MGKGMIVSGGKDGRYQVKLLFARDRITKRIAAFNQQIALLTEQIAALDSEILELESEIAFLKLEAQILAEQDREGNKKEIEKKNNELTKKIEEHYAKKRRKFALELMKTAVQKKIDYLNDNMPADETVEAWCADLSRNLKGEVGTVEIPGERAIVLIQPGYSNASAYSAARDGIIEPALAGTPAGTFFNWALLPGWQKWKPTYRSGYITAKDGVFCDVALDESVSSIKDLDVNAVSFLQNVPMVYMECNEVAFLVGDHVVVQFEGQSW</sequence>
<evidence type="ECO:0000313" key="3">
    <source>
        <dbReference type="Proteomes" id="UP000198744"/>
    </source>
</evidence>
<feature type="non-terminal residue" evidence="2">
    <location>
        <position position="268"/>
    </location>
</feature>
<organism evidence="2 3">
    <name type="scientific">Syntrophus gentianae</name>
    <dbReference type="NCBI Taxonomy" id="43775"/>
    <lineage>
        <taxon>Bacteria</taxon>
        <taxon>Pseudomonadati</taxon>
        <taxon>Thermodesulfobacteriota</taxon>
        <taxon>Syntrophia</taxon>
        <taxon>Syntrophales</taxon>
        <taxon>Syntrophaceae</taxon>
        <taxon>Syntrophus</taxon>
    </lineage>
</organism>
<dbReference type="AlphaFoldDB" id="A0A1H8BN93"/>
<keyword evidence="3" id="KW-1185">Reference proteome</keyword>
<dbReference type="OrthoDB" id="5422965at2"/>
<keyword evidence="1" id="KW-0175">Coiled coil</keyword>
<evidence type="ECO:0000256" key="1">
    <source>
        <dbReference type="SAM" id="Coils"/>
    </source>
</evidence>
<reference evidence="2 3" key="1">
    <citation type="submission" date="2016-10" db="EMBL/GenBank/DDBJ databases">
        <authorList>
            <person name="de Groot N.N."/>
        </authorList>
    </citation>
    <scope>NUCLEOTIDE SEQUENCE [LARGE SCALE GENOMIC DNA]</scope>
    <source>
        <strain evidence="2 3">DSM 8423</strain>
    </source>
</reference>
<evidence type="ECO:0000313" key="2">
    <source>
        <dbReference type="EMBL" id="SEM84325.1"/>
    </source>
</evidence>
<proteinExistence type="predicted"/>
<protein>
    <submittedName>
        <fullName evidence="2">Uncharacterized protein</fullName>
    </submittedName>
</protein>
<dbReference type="RefSeq" id="WP_139198511.1">
    <property type="nucleotide sequence ID" value="NZ_FOBS01000065.1"/>
</dbReference>
<accession>A0A1H8BN93</accession>
<gene>
    <name evidence="2" type="ORF">SAMN04489760_1652</name>
</gene>
<dbReference type="Proteomes" id="UP000198744">
    <property type="component" value="Unassembled WGS sequence"/>
</dbReference>
<dbReference type="STRING" id="43775.SAMN04489760_1652"/>